<keyword evidence="5" id="KW-0573">Peptidoglycan synthesis</keyword>
<accession>A0A0G1TP36</accession>
<reference evidence="11 12" key="1">
    <citation type="journal article" date="2015" name="Nature">
        <title>rRNA introns, odd ribosomes, and small enigmatic genomes across a large radiation of phyla.</title>
        <authorList>
            <person name="Brown C.T."/>
            <person name="Hug L.A."/>
            <person name="Thomas B.C."/>
            <person name="Sharon I."/>
            <person name="Castelle C.J."/>
            <person name="Singh A."/>
            <person name="Wilkins M.J."/>
            <person name="Williams K.H."/>
            <person name="Banfield J.F."/>
        </authorList>
    </citation>
    <scope>NUCLEOTIDE SEQUENCE [LARGE SCALE GENOMIC DNA]</scope>
</reference>
<dbReference type="GO" id="GO:0071555">
    <property type="term" value="P:cell wall organization"/>
    <property type="evidence" value="ECO:0007669"/>
    <property type="project" value="UniProtKB-KW"/>
</dbReference>
<evidence type="ECO:0000256" key="3">
    <source>
        <dbReference type="ARBA" id="ARBA00022801"/>
    </source>
</evidence>
<evidence type="ECO:0000256" key="4">
    <source>
        <dbReference type="ARBA" id="ARBA00022960"/>
    </source>
</evidence>
<dbReference type="GO" id="GO:0008360">
    <property type="term" value="P:regulation of cell shape"/>
    <property type="evidence" value="ECO:0007669"/>
    <property type="project" value="UniProtKB-KW"/>
</dbReference>
<keyword evidence="3" id="KW-0378">Hydrolase</keyword>
<keyword evidence="6" id="KW-0961">Cell wall biogenesis/degradation</keyword>
<evidence type="ECO:0000256" key="9">
    <source>
        <dbReference type="RuleBase" id="RU004016"/>
    </source>
</evidence>
<comment type="caution">
    <text evidence="11">The sequence shown here is derived from an EMBL/GenBank/DDBJ whole genome shotgun (WGS) entry which is preliminary data.</text>
</comment>
<evidence type="ECO:0000313" key="11">
    <source>
        <dbReference type="EMBL" id="KKU83587.1"/>
    </source>
</evidence>
<dbReference type="PRINTS" id="PR00725">
    <property type="entry name" value="DADACBPTASE1"/>
</dbReference>
<dbReference type="PANTHER" id="PTHR21581:SF6">
    <property type="entry name" value="TRAFFICKING PROTEIN PARTICLE COMPLEX SUBUNIT 12"/>
    <property type="match status" value="1"/>
</dbReference>
<evidence type="ECO:0000256" key="1">
    <source>
        <dbReference type="ARBA" id="ARBA00007164"/>
    </source>
</evidence>
<feature type="binding site" evidence="8">
    <location>
        <position position="246"/>
    </location>
    <ligand>
        <name>substrate</name>
    </ligand>
</feature>
<dbReference type="GO" id="GO:0009002">
    <property type="term" value="F:serine-type D-Ala-D-Ala carboxypeptidase activity"/>
    <property type="evidence" value="ECO:0007669"/>
    <property type="project" value="InterPro"/>
</dbReference>
<keyword evidence="11" id="KW-0121">Carboxypeptidase</keyword>
<evidence type="ECO:0000256" key="6">
    <source>
        <dbReference type="ARBA" id="ARBA00023316"/>
    </source>
</evidence>
<protein>
    <submittedName>
        <fullName evidence="11">Serine-type D-Ala-D-Ala carboxypeptidase</fullName>
    </submittedName>
</protein>
<dbReference type="GO" id="GO:0009252">
    <property type="term" value="P:peptidoglycan biosynthetic process"/>
    <property type="evidence" value="ECO:0007669"/>
    <property type="project" value="UniProtKB-KW"/>
</dbReference>
<evidence type="ECO:0000256" key="5">
    <source>
        <dbReference type="ARBA" id="ARBA00022984"/>
    </source>
</evidence>
<dbReference type="InterPro" id="IPR012338">
    <property type="entry name" value="Beta-lactam/transpept-like"/>
</dbReference>
<dbReference type="InterPro" id="IPR018044">
    <property type="entry name" value="Peptidase_S11"/>
</dbReference>
<keyword evidence="4" id="KW-0133">Cell shape</keyword>
<sequence>MSRSPKTTTLPTPSPSLSRLLLLLLVLALGGFWISRIHKSSIINLKSTSTVVPISQNLPPPTVSAKNIFIIDQASQTVFLQKSADQPVFPASTTKMMTALVVLDNFSLDQPITVTRSYPIGQHVGFRPGETLTVEQLLYATLVQSGNDAAEILAENFPAGRQVFIDLMNVKAAALNLDHTHFANPTGIDESGHYSSAADLARLASFALKNPEFARIVSTENSIVSNHILTNVNELLGKIPGVLGVKTGFTDGAGQSLVTLVNRDDHPVIMVVLGSLDRFGDSEKLIDWVYSNFKWDVEYE</sequence>
<dbReference type="InterPro" id="IPR001967">
    <property type="entry name" value="Peptidase_S11_N"/>
</dbReference>
<feature type="active site" description="Acyl-ester intermediate" evidence="7">
    <location>
        <position position="92"/>
    </location>
</feature>
<organism evidence="11 12">
    <name type="scientific">Candidatus Amesbacteria bacterium GW2011_GWC2_47_8</name>
    <dbReference type="NCBI Taxonomy" id="1618367"/>
    <lineage>
        <taxon>Bacteria</taxon>
        <taxon>Candidatus Amesiibacteriota</taxon>
    </lineage>
</organism>
<proteinExistence type="inferred from homology"/>
<keyword evidence="11" id="KW-0645">Protease</keyword>
<dbReference type="PATRIC" id="fig|1618367.3.peg.401"/>
<dbReference type="SUPFAM" id="SSF56601">
    <property type="entry name" value="beta-lactamase/transpeptidase-like"/>
    <property type="match status" value="1"/>
</dbReference>
<evidence type="ECO:0000256" key="8">
    <source>
        <dbReference type="PIRSR" id="PIRSR618044-2"/>
    </source>
</evidence>
<keyword evidence="2" id="KW-0732">Signal</keyword>
<dbReference type="Proteomes" id="UP000034265">
    <property type="component" value="Unassembled WGS sequence"/>
</dbReference>
<dbReference type="Pfam" id="PF00768">
    <property type="entry name" value="Peptidase_S11"/>
    <property type="match status" value="1"/>
</dbReference>
<name>A0A0G1TP36_9BACT</name>
<feature type="active site" evidence="7">
    <location>
        <position position="145"/>
    </location>
</feature>
<evidence type="ECO:0000256" key="7">
    <source>
        <dbReference type="PIRSR" id="PIRSR618044-1"/>
    </source>
</evidence>
<comment type="similarity">
    <text evidence="1 9">Belongs to the peptidase S11 family.</text>
</comment>
<evidence type="ECO:0000256" key="2">
    <source>
        <dbReference type="ARBA" id="ARBA00022729"/>
    </source>
</evidence>
<evidence type="ECO:0000313" key="12">
    <source>
        <dbReference type="Proteomes" id="UP000034265"/>
    </source>
</evidence>
<dbReference type="AlphaFoldDB" id="A0A0G1TP36"/>
<feature type="active site" description="Proton acceptor" evidence="7">
    <location>
        <position position="95"/>
    </location>
</feature>
<dbReference type="EMBL" id="LCOT01000016">
    <property type="protein sequence ID" value="KKU83587.1"/>
    <property type="molecule type" value="Genomic_DNA"/>
</dbReference>
<evidence type="ECO:0000259" key="10">
    <source>
        <dbReference type="Pfam" id="PF00768"/>
    </source>
</evidence>
<dbReference type="Gene3D" id="3.40.710.10">
    <property type="entry name" value="DD-peptidase/beta-lactamase superfamily"/>
    <property type="match status" value="1"/>
</dbReference>
<gene>
    <name evidence="11" type="ORF">UY11_C0016G0007</name>
</gene>
<dbReference type="PANTHER" id="PTHR21581">
    <property type="entry name" value="D-ALANYL-D-ALANINE CARBOXYPEPTIDASE"/>
    <property type="match status" value="1"/>
</dbReference>
<dbReference type="GO" id="GO:0006508">
    <property type="term" value="P:proteolysis"/>
    <property type="evidence" value="ECO:0007669"/>
    <property type="project" value="InterPro"/>
</dbReference>
<feature type="domain" description="Peptidase S11 D-alanyl-D-alanine carboxypeptidase A N-terminal" evidence="10">
    <location>
        <begin position="60"/>
        <end position="274"/>
    </location>
</feature>